<dbReference type="AlphaFoldDB" id="A0A8K0WMS7"/>
<sequence>MYWLRSFGLLLFSFHIHAARIPLVSQCSEVSFRLAAVAENVVWSPEPDLNDEGAILDFYYGGFSGTGPPVVGTETLRQNLTIEGMYCRPAVENQLGVLQVLVHGISYNKTMWSGLGFGGQYDWHAYANNQGYHTLAIDRVAHGTSTEFPDPLEVVQGPMIVETLHQVIAHARTQPDGPLQRTFDKVAIVAHSYGGWVATGLAIQHPDAVDALVLTGFSNTPNHTVLATSKMRSAAMLSPERFSHLPLGYITTEEQGEREANFYHPGGYDTAIPLIDYEYQDTWSIGQTGNLDFAATSPVDYRGHYTWRLERCEEILRDTRDFYPNVSRFGYFAPENTGHALTLHYTAALTARAVHDFLLSYFTESE</sequence>
<organism evidence="3 4">
    <name type="scientific">Stachybotrys elegans</name>
    <dbReference type="NCBI Taxonomy" id="80388"/>
    <lineage>
        <taxon>Eukaryota</taxon>
        <taxon>Fungi</taxon>
        <taxon>Dikarya</taxon>
        <taxon>Ascomycota</taxon>
        <taxon>Pezizomycotina</taxon>
        <taxon>Sordariomycetes</taxon>
        <taxon>Hypocreomycetidae</taxon>
        <taxon>Hypocreales</taxon>
        <taxon>Stachybotryaceae</taxon>
        <taxon>Stachybotrys</taxon>
    </lineage>
</organism>
<evidence type="ECO:0000256" key="1">
    <source>
        <dbReference type="SAM" id="SignalP"/>
    </source>
</evidence>
<dbReference type="OrthoDB" id="190201at2759"/>
<evidence type="ECO:0000259" key="2">
    <source>
        <dbReference type="Pfam" id="PF12697"/>
    </source>
</evidence>
<dbReference type="InterPro" id="IPR029058">
    <property type="entry name" value="AB_hydrolase_fold"/>
</dbReference>
<keyword evidence="3" id="KW-0378">Hydrolase</keyword>
<dbReference type="Gene3D" id="3.40.50.1820">
    <property type="entry name" value="alpha/beta hydrolase"/>
    <property type="match status" value="1"/>
</dbReference>
<feature type="signal peptide" evidence="1">
    <location>
        <begin position="1"/>
        <end position="18"/>
    </location>
</feature>
<dbReference type="Proteomes" id="UP000813444">
    <property type="component" value="Unassembled WGS sequence"/>
</dbReference>
<dbReference type="InterPro" id="IPR000073">
    <property type="entry name" value="AB_hydrolase_1"/>
</dbReference>
<comment type="caution">
    <text evidence="3">The sequence shown here is derived from an EMBL/GenBank/DDBJ whole genome shotgun (WGS) entry which is preliminary data.</text>
</comment>
<accession>A0A8K0WMS7</accession>
<keyword evidence="4" id="KW-1185">Reference proteome</keyword>
<reference evidence="3" key="1">
    <citation type="journal article" date="2021" name="Nat. Commun.">
        <title>Genetic determinants of endophytism in the Arabidopsis root mycobiome.</title>
        <authorList>
            <person name="Mesny F."/>
            <person name="Miyauchi S."/>
            <person name="Thiergart T."/>
            <person name="Pickel B."/>
            <person name="Atanasova L."/>
            <person name="Karlsson M."/>
            <person name="Huettel B."/>
            <person name="Barry K.W."/>
            <person name="Haridas S."/>
            <person name="Chen C."/>
            <person name="Bauer D."/>
            <person name="Andreopoulos W."/>
            <person name="Pangilinan J."/>
            <person name="LaButti K."/>
            <person name="Riley R."/>
            <person name="Lipzen A."/>
            <person name="Clum A."/>
            <person name="Drula E."/>
            <person name="Henrissat B."/>
            <person name="Kohler A."/>
            <person name="Grigoriev I.V."/>
            <person name="Martin F.M."/>
            <person name="Hacquard S."/>
        </authorList>
    </citation>
    <scope>NUCLEOTIDE SEQUENCE</scope>
    <source>
        <strain evidence="3">MPI-CAGE-CH-0235</strain>
    </source>
</reference>
<keyword evidence="1" id="KW-0732">Signal</keyword>
<name>A0A8K0WMS7_9HYPO</name>
<dbReference type="EMBL" id="JAGPNK010000011">
    <property type="protein sequence ID" value="KAH7311408.1"/>
    <property type="molecule type" value="Genomic_DNA"/>
</dbReference>
<dbReference type="PANTHER" id="PTHR43798">
    <property type="entry name" value="MONOACYLGLYCEROL LIPASE"/>
    <property type="match status" value="1"/>
</dbReference>
<evidence type="ECO:0000313" key="4">
    <source>
        <dbReference type="Proteomes" id="UP000813444"/>
    </source>
</evidence>
<dbReference type="InterPro" id="IPR050266">
    <property type="entry name" value="AB_hydrolase_sf"/>
</dbReference>
<protein>
    <submittedName>
        <fullName evidence="3">Alpha/Beta hydrolase protein</fullName>
    </submittedName>
</protein>
<feature type="chain" id="PRO_5035439357" evidence="1">
    <location>
        <begin position="19"/>
        <end position="366"/>
    </location>
</feature>
<dbReference type="Pfam" id="PF12697">
    <property type="entry name" value="Abhydrolase_6"/>
    <property type="match status" value="1"/>
</dbReference>
<feature type="domain" description="AB hydrolase-1" evidence="2">
    <location>
        <begin position="100"/>
        <end position="308"/>
    </location>
</feature>
<dbReference type="SUPFAM" id="SSF53474">
    <property type="entry name" value="alpha/beta-Hydrolases"/>
    <property type="match status" value="1"/>
</dbReference>
<dbReference type="GO" id="GO:0016787">
    <property type="term" value="F:hydrolase activity"/>
    <property type="evidence" value="ECO:0007669"/>
    <property type="project" value="UniProtKB-KW"/>
</dbReference>
<gene>
    <name evidence="3" type="ORF">B0I35DRAFT_438027</name>
</gene>
<proteinExistence type="predicted"/>
<evidence type="ECO:0000313" key="3">
    <source>
        <dbReference type="EMBL" id="KAH7311408.1"/>
    </source>
</evidence>